<dbReference type="PATRIC" id="fig|1423775.4.peg.2343"/>
<protein>
    <recommendedName>
        <fullName evidence="1">Alpha/beta hydrolase fold-5 domain-containing protein</fullName>
    </recommendedName>
</protein>
<dbReference type="Pfam" id="PF12695">
    <property type="entry name" value="Abhydrolase_5"/>
    <property type="match status" value="1"/>
</dbReference>
<evidence type="ECO:0000313" key="3">
    <source>
        <dbReference type="Proteomes" id="UP000051248"/>
    </source>
</evidence>
<evidence type="ECO:0000313" key="2">
    <source>
        <dbReference type="EMBL" id="KRK78530.1"/>
    </source>
</evidence>
<comment type="caution">
    <text evidence="2">The sequence shown here is derived from an EMBL/GenBank/DDBJ whole genome shotgun (WGS) entry which is preliminary data.</text>
</comment>
<sequence length="112" mass="12338">MAARYAAKNTKELRGVFFLASYPEKKGDLRNVKEPVLSITGSNDGVLNKTNYKKAKKLLPKSTDYVEINGGNHAGFGSYGKQKGDNKAEISNADQQRVIADILIHWLNGQVN</sequence>
<name>A0A0R1KF58_9LACO</name>
<dbReference type="GO" id="GO:0016787">
    <property type="term" value="F:hydrolase activity"/>
    <property type="evidence" value="ECO:0007669"/>
    <property type="project" value="InterPro"/>
</dbReference>
<dbReference type="AlphaFoldDB" id="A0A0R1KF58"/>
<dbReference type="InterPro" id="IPR029058">
    <property type="entry name" value="AB_hydrolase_fold"/>
</dbReference>
<evidence type="ECO:0000259" key="1">
    <source>
        <dbReference type="Pfam" id="PF12695"/>
    </source>
</evidence>
<dbReference type="Proteomes" id="UP000051248">
    <property type="component" value="Unassembled WGS sequence"/>
</dbReference>
<dbReference type="EMBL" id="AZDZ01000022">
    <property type="protein sequence ID" value="KRK78530.1"/>
    <property type="molecule type" value="Genomic_DNA"/>
</dbReference>
<proteinExistence type="predicted"/>
<gene>
    <name evidence="2" type="ORF">FD03_GL002305</name>
</gene>
<keyword evidence="3" id="KW-1185">Reference proteome</keyword>
<dbReference type="STRING" id="1423775.FD03_GL002305"/>
<feature type="domain" description="Alpha/beta hydrolase fold-5" evidence="1">
    <location>
        <begin position="1"/>
        <end position="96"/>
    </location>
</feature>
<accession>A0A0R1KF58</accession>
<dbReference type="SUPFAM" id="SSF53474">
    <property type="entry name" value="alpha/beta-Hydrolases"/>
    <property type="match status" value="1"/>
</dbReference>
<dbReference type="eggNOG" id="COG2267">
    <property type="taxonomic scope" value="Bacteria"/>
</dbReference>
<reference evidence="2 3" key="1">
    <citation type="journal article" date="2015" name="Genome Announc.">
        <title>Expanding the biotechnology potential of lactobacilli through comparative genomics of 213 strains and associated genera.</title>
        <authorList>
            <person name="Sun Z."/>
            <person name="Harris H.M."/>
            <person name="McCann A."/>
            <person name="Guo C."/>
            <person name="Argimon S."/>
            <person name="Zhang W."/>
            <person name="Yang X."/>
            <person name="Jeffery I.B."/>
            <person name="Cooney J.C."/>
            <person name="Kagawa T.F."/>
            <person name="Liu W."/>
            <person name="Song Y."/>
            <person name="Salvetti E."/>
            <person name="Wrobel A."/>
            <person name="Rasinkangas P."/>
            <person name="Parkhill J."/>
            <person name="Rea M.C."/>
            <person name="O'Sullivan O."/>
            <person name="Ritari J."/>
            <person name="Douillard F.P."/>
            <person name="Paul Ross R."/>
            <person name="Yang R."/>
            <person name="Briner A.E."/>
            <person name="Felis G.E."/>
            <person name="de Vos W.M."/>
            <person name="Barrangou R."/>
            <person name="Klaenhammer T.R."/>
            <person name="Caufield P.W."/>
            <person name="Cui Y."/>
            <person name="Zhang H."/>
            <person name="O'Toole P.W."/>
        </authorList>
    </citation>
    <scope>NUCLEOTIDE SEQUENCE [LARGE SCALE GENOMIC DNA]</scope>
    <source>
        <strain evidence="2 3">DSM 19682</strain>
    </source>
</reference>
<organism evidence="2 3">
    <name type="scientific">Companilactobacillus nodensis DSM 19682 = JCM 14932 = NBRC 107160</name>
    <dbReference type="NCBI Taxonomy" id="1423775"/>
    <lineage>
        <taxon>Bacteria</taxon>
        <taxon>Bacillati</taxon>
        <taxon>Bacillota</taxon>
        <taxon>Bacilli</taxon>
        <taxon>Lactobacillales</taxon>
        <taxon>Lactobacillaceae</taxon>
        <taxon>Companilactobacillus</taxon>
    </lineage>
</organism>
<dbReference type="Gene3D" id="3.40.50.1820">
    <property type="entry name" value="alpha/beta hydrolase"/>
    <property type="match status" value="1"/>
</dbReference>
<dbReference type="InterPro" id="IPR029059">
    <property type="entry name" value="AB_hydrolase_5"/>
</dbReference>